<reference evidence="1" key="2">
    <citation type="journal article" date="2015" name="Fish Shellfish Immunol.">
        <title>Early steps in the European eel (Anguilla anguilla)-Vibrio vulnificus interaction in the gills: Role of the RtxA13 toxin.</title>
        <authorList>
            <person name="Callol A."/>
            <person name="Pajuelo D."/>
            <person name="Ebbesson L."/>
            <person name="Teles M."/>
            <person name="MacKenzie S."/>
            <person name="Amaro C."/>
        </authorList>
    </citation>
    <scope>NUCLEOTIDE SEQUENCE</scope>
</reference>
<reference evidence="1" key="1">
    <citation type="submission" date="2014-11" db="EMBL/GenBank/DDBJ databases">
        <authorList>
            <person name="Amaro Gonzalez C."/>
        </authorList>
    </citation>
    <scope>NUCLEOTIDE SEQUENCE</scope>
</reference>
<name>A0A0E9SSU9_ANGAN</name>
<dbReference type="AlphaFoldDB" id="A0A0E9SSU9"/>
<protein>
    <submittedName>
        <fullName evidence="1">Uncharacterized protein</fullName>
    </submittedName>
</protein>
<proteinExistence type="predicted"/>
<dbReference type="EMBL" id="GBXM01064196">
    <property type="protein sequence ID" value="JAH44381.1"/>
    <property type="molecule type" value="Transcribed_RNA"/>
</dbReference>
<sequence>MFGPIKTKSCQKSGQVKTDLILDCVISLTD</sequence>
<accession>A0A0E9SSU9</accession>
<evidence type="ECO:0000313" key="1">
    <source>
        <dbReference type="EMBL" id="JAH44381.1"/>
    </source>
</evidence>
<organism evidence="1">
    <name type="scientific">Anguilla anguilla</name>
    <name type="common">European freshwater eel</name>
    <name type="synonym">Muraena anguilla</name>
    <dbReference type="NCBI Taxonomy" id="7936"/>
    <lineage>
        <taxon>Eukaryota</taxon>
        <taxon>Metazoa</taxon>
        <taxon>Chordata</taxon>
        <taxon>Craniata</taxon>
        <taxon>Vertebrata</taxon>
        <taxon>Euteleostomi</taxon>
        <taxon>Actinopterygii</taxon>
        <taxon>Neopterygii</taxon>
        <taxon>Teleostei</taxon>
        <taxon>Anguilliformes</taxon>
        <taxon>Anguillidae</taxon>
        <taxon>Anguilla</taxon>
    </lineage>
</organism>